<dbReference type="InterPro" id="IPR026891">
    <property type="entry name" value="Fn3-like"/>
</dbReference>
<gene>
    <name evidence="8" type="ORF">GCM10011492_36180</name>
</gene>
<dbReference type="FunFam" id="2.60.40.10:FF:000495">
    <property type="entry name" value="Periplasmic beta-glucosidase"/>
    <property type="match status" value="1"/>
</dbReference>
<keyword evidence="3" id="KW-0119">Carbohydrate metabolism</keyword>
<dbReference type="Gene3D" id="3.20.20.300">
    <property type="entry name" value="Glycoside hydrolase, family 3, N-terminal domain"/>
    <property type="match status" value="1"/>
</dbReference>
<evidence type="ECO:0000259" key="7">
    <source>
        <dbReference type="SMART" id="SM01217"/>
    </source>
</evidence>
<comment type="caution">
    <text evidence="8">The sequence shown here is derived from an EMBL/GenBank/DDBJ whole genome shotgun (WGS) entry which is preliminary data.</text>
</comment>
<sequence>MTTEQQVPVPAAPWTDPARDIDERVEALLGQLTVREKAAQLGSYWPRPQEESGDGDVAPMQSAFEDGRQELARTAAEGLGHLTRVFGSAPVSPATGVQQLRTLQQYVVDHQRLGIPAIAHEECLTGFTALGATCYPAAIAWGASFEPDLVETMARRIGSDMKAVGVHQGLSPVLDVVRDYRWGRVEETMGEDPFLTGSLGVGYVRGLQSGGVIATLKHFAGYAASRAGRNHAPVSIGPRELEDVILVPFEMAVRLGGVESVMNSYADLDGEPPAASYRMLTGILRDRWGFDGTVVSDYWAVSFLESMHHVAATREEAGVLSLSAGMDVELPETSAFFGLADAVADGTLSEKVLDTAVRRVLRHKVSLGLLDPDWAIAPRGAADVQLDSDGNRRLARTMAERSIVLVRNENDTLPLVDRPRRIGVIGPSAVQARTYLGCYTFPNHVLSRYEEHGAGIELVTLLDALRAELPAATVRHAHGVDFTDPDVSGVPEALEVVRDSDLVVLTIGDLAGLFGRGTSGEGCDVVDLALPGAQSHLVDAVLTEAADRNVPVVLVLITGRPYAVGEFVDRTAAIVQAFMPGEEGGSAIAGVLSGRVNPSGKLPVSLPALRGGQPGTYLGPPLAIDNDGVSNLDPQPAYAFGHGLSYTSFAVEDLEISTDSIAADGTVRVSATVRNTGDRSGAEVVQLYLSDPVAQIVRPTRWLSGFAKVDLKPSAAARVTFELHADRTSFTGLTGTRIVEPGEFGVAVGTASDTLPLTGRFRIDGAVREVGEGRVLETPTTVVAQAR</sequence>
<dbReference type="PRINTS" id="PR00133">
    <property type="entry name" value="GLHYDRLASE3"/>
</dbReference>
<dbReference type="PANTHER" id="PTHR42715">
    <property type="entry name" value="BETA-GLUCOSIDASE"/>
    <property type="match status" value="1"/>
</dbReference>
<dbReference type="RefSeq" id="WP_188838412.1">
    <property type="nucleotide sequence ID" value="NZ_BMHI01000005.1"/>
</dbReference>
<dbReference type="Gene3D" id="2.60.40.10">
    <property type="entry name" value="Immunoglobulins"/>
    <property type="match status" value="1"/>
</dbReference>
<organism evidence="8 9">
    <name type="scientific">Flexivirga endophytica</name>
    <dbReference type="NCBI Taxonomy" id="1849103"/>
    <lineage>
        <taxon>Bacteria</taxon>
        <taxon>Bacillati</taxon>
        <taxon>Actinomycetota</taxon>
        <taxon>Actinomycetes</taxon>
        <taxon>Micrococcales</taxon>
        <taxon>Dermacoccaceae</taxon>
        <taxon>Flexivirga</taxon>
    </lineage>
</organism>
<dbReference type="InterPro" id="IPR017853">
    <property type="entry name" value="GH"/>
</dbReference>
<feature type="domain" description="Fibronectin type III-like" evidence="7">
    <location>
        <begin position="683"/>
        <end position="752"/>
    </location>
</feature>
<dbReference type="InterPro" id="IPR001764">
    <property type="entry name" value="Glyco_hydro_3_N"/>
</dbReference>
<evidence type="ECO:0000313" key="9">
    <source>
        <dbReference type="Proteomes" id="UP000636793"/>
    </source>
</evidence>
<dbReference type="PROSITE" id="PS00775">
    <property type="entry name" value="GLYCOSYL_HYDROL_F3"/>
    <property type="match status" value="1"/>
</dbReference>
<evidence type="ECO:0000313" key="8">
    <source>
        <dbReference type="EMBL" id="GGB41995.1"/>
    </source>
</evidence>
<dbReference type="Proteomes" id="UP000636793">
    <property type="component" value="Unassembled WGS sequence"/>
</dbReference>
<evidence type="ECO:0000256" key="1">
    <source>
        <dbReference type="ARBA" id="ARBA00005336"/>
    </source>
</evidence>
<evidence type="ECO:0000256" key="2">
    <source>
        <dbReference type="ARBA" id="ARBA00022801"/>
    </source>
</evidence>
<reference evidence="8" key="2">
    <citation type="submission" date="2020-09" db="EMBL/GenBank/DDBJ databases">
        <authorList>
            <person name="Sun Q."/>
            <person name="Zhou Y."/>
        </authorList>
    </citation>
    <scope>NUCLEOTIDE SEQUENCE</scope>
    <source>
        <strain evidence="8">CGMCC 1.15085</strain>
    </source>
</reference>
<evidence type="ECO:0000256" key="6">
    <source>
        <dbReference type="RuleBase" id="RU361161"/>
    </source>
</evidence>
<accession>A0A916TEJ0</accession>
<evidence type="ECO:0000256" key="4">
    <source>
        <dbReference type="ARBA" id="ARBA00058905"/>
    </source>
</evidence>
<dbReference type="SUPFAM" id="SSF51445">
    <property type="entry name" value="(Trans)glycosidases"/>
    <property type="match status" value="1"/>
</dbReference>
<comment type="function">
    <text evidence="4">Catalyzes the hydrolysis of a non-reducing terminal alpha-L-arabinopyranosidic linkage in ginsenoside Rb2 (alpha-L-arabinopyranosyl-(1-&gt;6)-alpha-D-glucopyranosyl) to release alpha-D-glucopyranosyl (Rd). It is not able to hydrolyze alpha-L-arabinofuranosyl-(1-&gt;6)-alpha-D-glucopyranosyl (Rc).</text>
</comment>
<dbReference type="SMART" id="SM01217">
    <property type="entry name" value="Fn3_like"/>
    <property type="match status" value="1"/>
</dbReference>
<reference evidence="8" key="1">
    <citation type="journal article" date="2014" name="Int. J. Syst. Evol. Microbiol.">
        <title>Complete genome sequence of Corynebacterium casei LMG S-19264T (=DSM 44701T), isolated from a smear-ripened cheese.</title>
        <authorList>
            <consortium name="US DOE Joint Genome Institute (JGI-PGF)"/>
            <person name="Walter F."/>
            <person name="Albersmeier A."/>
            <person name="Kalinowski J."/>
            <person name="Ruckert C."/>
        </authorList>
    </citation>
    <scope>NUCLEOTIDE SEQUENCE</scope>
    <source>
        <strain evidence="8">CGMCC 1.15085</strain>
    </source>
</reference>
<dbReference type="InterPro" id="IPR013783">
    <property type="entry name" value="Ig-like_fold"/>
</dbReference>
<dbReference type="AlphaFoldDB" id="A0A916TEJ0"/>
<dbReference type="PANTHER" id="PTHR42715:SF10">
    <property type="entry name" value="BETA-GLUCOSIDASE"/>
    <property type="match status" value="1"/>
</dbReference>
<dbReference type="InterPro" id="IPR036962">
    <property type="entry name" value="Glyco_hydro_3_N_sf"/>
</dbReference>
<dbReference type="EMBL" id="BMHI01000005">
    <property type="protein sequence ID" value="GGB41995.1"/>
    <property type="molecule type" value="Genomic_DNA"/>
</dbReference>
<keyword evidence="6" id="KW-0326">Glycosidase</keyword>
<dbReference type="Pfam" id="PF01915">
    <property type="entry name" value="Glyco_hydro_3_C"/>
    <property type="match status" value="1"/>
</dbReference>
<dbReference type="GO" id="GO:0005975">
    <property type="term" value="P:carbohydrate metabolic process"/>
    <property type="evidence" value="ECO:0007669"/>
    <property type="project" value="InterPro"/>
</dbReference>
<dbReference type="SUPFAM" id="SSF52279">
    <property type="entry name" value="Beta-D-glucan exohydrolase, C-terminal domain"/>
    <property type="match status" value="1"/>
</dbReference>
<dbReference type="Pfam" id="PF14310">
    <property type="entry name" value="Fn3-like"/>
    <property type="match status" value="1"/>
</dbReference>
<dbReference type="InterPro" id="IPR019800">
    <property type="entry name" value="Glyco_hydro_3_AS"/>
</dbReference>
<keyword evidence="9" id="KW-1185">Reference proteome</keyword>
<name>A0A916TEJ0_9MICO</name>
<keyword evidence="2 6" id="KW-0378">Hydrolase</keyword>
<dbReference type="InterPro" id="IPR050288">
    <property type="entry name" value="Cellulose_deg_GH3"/>
</dbReference>
<proteinExistence type="inferred from homology"/>
<dbReference type="InterPro" id="IPR002772">
    <property type="entry name" value="Glyco_hydro_3_C"/>
</dbReference>
<dbReference type="Pfam" id="PF00933">
    <property type="entry name" value="Glyco_hydro_3"/>
    <property type="match status" value="1"/>
</dbReference>
<protein>
    <recommendedName>
        <fullName evidence="5">Exo-alpha-(1-&gt;6)-L-arabinopyranosidase</fullName>
    </recommendedName>
</protein>
<comment type="similarity">
    <text evidence="1 6">Belongs to the glycosyl hydrolase 3 family.</text>
</comment>
<dbReference type="GO" id="GO:0008422">
    <property type="term" value="F:beta-glucosidase activity"/>
    <property type="evidence" value="ECO:0007669"/>
    <property type="project" value="UniProtKB-ARBA"/>
</dbReference>
<dbReference type="InterPro" id="IPR036881">
    <property type="entry name" value="Glyco_hydro_3_C_sf"/>
</dbReference>
<evidence type="ECO:0000256" key="3">
    <source>
        <dbReference type="ARBA" id="ARBA00023277"/>
    </source>
</evidence>
<dbReference type="Gene3D" id="3.40.50.1700">
    <property type="entry name" value="Glycoside hydrolase family 3 C-terminal domain"/>
    <property type="match status" value="1"/>
</dbReference>
<evidence type="ECO:0000256" key="5">
    <source>
        <dbReference type="ARBA" id="ARBA00074219"/>
    </source>
</evidence>